<dbReference type="AlphaFoldDB" id="A0A6A7BWF7"/>
<evidence type="ECO:0000259" key="4">
    <source>
        <dbReference type="Pfam" id="PF01557"/>
    </source>
</evidence>
<dbReference type="InterPro" id="IPR011234">
    <property type="entry name" value="Fumarylacetoacetase-like_C"/>
</dbReference>
<gene>
    <name evidence="5" type="ORF">K470DRAFT_219965</name>
</gene>
<sequence length="268" mass="29384">MPLASRRLAARLYSTTTSPLHRIQSSCRKVICIGRNYAAHISELKNPTPTQPFFFLKPPSSILLANKNDPKGSEPNRSSPKESPPSILRPKGVSLHHEIELGLVIGSPIRNLPTTIPLKETLSYVNNYVLALDMTARNVQDDAKRQGLPWSIAKGFDTFLPLAGPVDKSSLPRPEDVEIWCDVNGKQRQRGRTNLMLFGITRVLAEISSVMMLEPGDVVLTGTPEGVGEVKPGDVLECGMRDPESGEVLAEMKVGVEEREGGFVYSKS</sequence>
<feature type="domain" description="Fumarylacetoacetase-like C-terminal" evidence="4">
    <location>
        <begin position="29"/>
        <end position="240"/>
    </location>
</feature>
<dbReference type="GO" id="GO:0046872">
    <property type="term" value="F:metal ion binding"/>
    <property type="evidence" value="ECO:0007669"/>
    <property type="project" value="UniProtKB-KW"/>
</dbReference>
<dbReference type="Pfam" id="PF01557">
    <property type="entry name" value="FAA_hydrolase"/>
    <property type="match status" value="1"/>
</dbReference>
<dbReference type="Proteomes" id="UP000799421">
    <property type="component" value="Unassembled WGS sequence"/>
</dbReference>
<reference evidence="5" key="1">
    <citation type="journal article" date="2020" name="Stud. Mycol.">
        <title>101 Dothideomycetes genomes: a test case for predicting lifestyles and emergence of pathogens.</title>
        <authorList>
            <person name="Haridas S."/>
            <person name="Albert R."/>
            <person name="Binder M."/>
            <person name="Bloem J."/>
            <person name="Labutti K."/>
            <person name="Salamov A."/>
            <person name="Andreopoulos B."/>
            <person name="Baker S."/>
            <person name="Barry K."/>
            <person name="Bills G."/>
            <person name="Bluhm B."/>
            <person name="Cannon C."/>
            <person name="Castanera R."/>
            <person name="Culley D."/>
            <person name="Daum C."/>
            <person name="Ezra D."/>
            <person name="Gonzalez J."/>
            <person name="Henrissat B."/>
            <person name="Kuo A."/>
            <person name="Liang C."/>
            <person name="Lipzen A."/>
            <person name="Lutzoni F."/>
            <person name="Magnuson J."/>
            <person name="Mondo S."/>
            <person name="Nolan M."/>
            <person name="Ohm R."/>
            <person name="Pangilinan J."/>
            <person name="Park H.-J."/>
            <person name="Ramirez L."/>
            <person name="Alfaro M."/>
            <person name="Sun H."/>
            <person name="Tritt A."/>
            <person name="Yoshinaga Y."/>
            <person name="Zwiers L.-H."/>
            <person name="Turgeon B."/>
            <person name="Goodwin S."/>
            <person name="Spatafora J."/>
            <person name="Crous P."/>
            <person name="Grigoriev I."/>
        </authorList>
    </citation>
    <scope>NUCLEOTIDE SEQUENCE</scope>
    <source>
        <strain evidence="5">CBS 480.64</strain>
    </source>
</reference>
<dbReference type="PANTHER" id="PTHR11820">
    <property type="entry name" value="ACYLPYRUVASE"/>
    <property type="match status" value="1"/>
</dbReference>
<proteinExistence type="inferred from homology"/>
<evidence type="ECO:0000256" key="1">
    <source>
        <dbReference type="ARBA" id="ARBA00010211"/>
    </source>
</evidence>
<evidence type="ECO:0000313" key="6">
    <source>
        <dbReference type="Proteomes" id="UP000799421"/>
    </source>
</evidence>
<evidence type="ECO:0000313" key="5">
    <source>
        <dbReference type="EMBL" id="KAF2859055.1"/>
    </source>
</evidence>
<comment type="similarity">
    <text evidence="1">Belongs to the FAH family.</text>
</comment>
<feature type="region of interest" description="Disordered" evidence="3">
    <location>
        <begin position="65"/>
        <end position="90"/>
    </location>
</feature>
<dbReference type="Gene3D" id="3.90.850.10">
    <property type="entry name" value="Fumarylacetoacetase-like, C-terminal domain"/>
    <property type="match status" value="1"/>
</dbReference>
<organism evidence="5 6">
    <name type="scientific">Piedraia hortae CBS 480.64</name>
    <dbReference type="NCBI Taxonomy" id="1314780"/>
    <lineage>
        <taxon>Eukaryota</taxon>
        <taxon>Fungi</taxon>
        <taxon>Dikarya</taxon>
        <taxon>Ascomycota</taxon>
        <taxon>Pezizomycotina</taxon>
        <taxon>Dothideomycetes</taxon>
        <taxon>Dothideomycetidae</taxon>
        <taxon>Capnodiales</taxon>
        <taxon>Piedraiaceae</taxon>
        <taxon>Piedraia</taxon>
    </lineage>
</organism>
<keyword evidence="6" id="KW-1185">Reference proteome</keyword>
<dbReference type="EMBL" id="MU005998">
    <property type="protein sequence ID" value="KAF2859055.1"/>
    <property type="molecule type" value="Genomic_DNA"/>
</dbReference>
<dbReference type="GO" id="GO:0018773">
    <property type="term" value="F:acetylpyruvate hydrolase activity"/>
    <property type="evidence" value="ECO:0007669"/>
    <property type="project" value="TreeGrafter"/>
</dbReference>
<dbReference type="GO" id="GO:0005739">
    <property type="term" value="C:mitochondrion"/>
    <property type="evidence" value="ECO:0007669"/>
    <property type="project" value="TreeGrafter"/>
</dbReference>
<evidence type="ECO:0000256" key="3">
    <source>
        <dbReference type="SAM" id="MobiDB-lite"/>
    </source>
</evidence>
<evidence type="ECO:0000256" key="2">
    <source>
        <dbReference type="ARBA" id="ARBA00022723"/>
    </source>
</evidence>
<protein>
    <submittedName>
        <fullName evidence="5">2-keto-4-pentenoate hydratase</fullName>
    </submittedName>
</protein>
<accession>A0A6A7BWF7</accession>
<dbReference type="InterPro" id="IPR036663">
    <property type="entry name" value="Fumarylacetoacetase_C_sf"/>
</dbReference>
<name>A0A6A7BWF7_9PEZI</name>
<keyword evidence="2" id="KW-0479">Metal-binding</keyword>
<dbReference type="OrthoDB" id="74910at2759"/>
<dbReference type="SUPFAM" id="SSF56529">
    <property type="entry name" value="FAH"/>
    <property type="match status" value="1"/>
</dbReference>
<dbReference type="PANTHER" id="PTHR11820:SF7">
    <property type="entry name" value="ACYLPYRUVASE FAHD1, MITOCHONDRIAL"/>
    <property type="match status" value="1"/>
</dbReference>